<dbReference type="Proteomes" id="UP000238916">
    <property type="component" value="Unassembled WGS sequence"/>
</dbReference>
<keyword evidence="1" id="KW-0472">Membrane</keyword>
<evidence type="ECO:0000256" key="1">
    <source>
        <dbReference type="SAM" id="Phobius"/>
    </source>
</evidence>
<evidence type="ECO:0000313" key="2">
    <source>
        <dbReference type="EMBL" id="SPF43926.1"/>
    </source>
</evidence>
<keyword evidence="1" id="KW-1133">Transmembrane helix</keyword>
<proteinExistence type="predicted"/>
<evidence type="ECO:0000313" key="3">
    <source>
        <dbReference type="Proteomes" id="UP000238916"/>
    </source>
</evidence>
<dbReference type="EMBL" id="OMOF01000224">
    <property type="protein sequence ID" value="SPF43926.1"/>
    <property type="molecule type" value="Genomic_DNA"/>
</dbReference>
<protein>
    <submittedName>
        <fullName evidence="2">Uncharacterized protein</fullName>
    </submittedName>
</protein>
<reference evidence="3" key="1">
    <citation type="submission" date="2018-02" db="EMBL/GenBank/DDBJ databases">
        <authorList>
            <person name="Hausmann B."/>
        </authorList>
    </citation>
    <scope>NUCLEOTIDE SEQUENCE [LARGE SCALE GENOMIC DNA]</scope>
    <source>
        <strain evidence="3">Peat soil MAG SbF1</strain>
    </source>
</reference>
<organism evidence="2 3">
    <name type="scientific">Candidatus Desulfosporosinus infrequens</name>
    <dbReference type="NCBI Taxonomy" id="2043169"/>
    <lineage>
        <taxon>Bacteria</taxon>
        <taxon>Bacillati</taxon>
        <taxon>Bacillota</taxon>
        <taxon>Clostridia</taxon>
        <taxon>Eubacteriales</taxon>
        <taxon>Desulfitobacteriaceae</taxon>
        <taxon>Desulfosporosinus</taxon>
    </lineage>
</organism>
<name>A0A2U3KW55_9FIRM</name>
<feature type="transmembrane region" description="Helical" evidence="1">
    <location>
        <begin position="82"/>
        <end position="105"/>
    </location>
</feature>
<sequence length="151" mass="17223">MAGAICLISLIMSLITRKRGEIIELIVPAMKPLFEYEREKLGIEYKKLKKRQIVCLVILTVMMFFEGIIIPNNGIINHGKSILYHWLPMSLLMFVVLNISTYLHIKKVDKSNLEELKGYANRTMLYGVIAGIALGVLTMMAIIVRVIFIVR</sequence>
<dbReference type="AlphaFoldDB" id="A0A2U3KW55"/>
<dbReference type="OrthoDB" id="2990059at2"/>
<accession>A0A2U3KW55</accession>
<feature type="transmembrane region" description="Helical" evidence="1">
    <location>
        <begin position="51"/>
        <end position="70"/>
    </location>
</feature>
<keyword evidence="1" id="KW-0812">Transmembrane</keyword>
<feature type="transmembrane region" description="Helical" evidence="1">
    <location>
        <begin position="125"/>
        <end position="148"/>
    </location>
</feature>
<gene>
    <name evidence="2" type="ORF">SBF1_300011</name>
</gene>